<accession>R4T7T7</accession>
<feature type="region of interest" description="Disordered" evidence="1">
    <location>
        <begin position="1"/>
        <end position="21"/>
    </location>
</feature>
<proteinExistence type="predicted"/>
<reference evidence="2 3" key="1">
    <citation type="submission" date="2012-12" db="EMBL/GenBank/DDBJ databases">
        <authorList>
            <person name="Sencilo A."/>
            <person name="Jacobs-Sera D."/>
            <person name="Russell D.A."/>
            <person name="Ko C."/>
            <person name="Bowman C.A."/>
            <person name="Atanasova N."/>
            <person name="Osterlund E."/>
            <person name="Oksanen H.M."/>
            <person name="Bamford D.H."/>
            <person name="Hatfull G.F."/>
            <person name="Roine E."/>
            <person name="Hendrix R.W."/>
        </authorList>
    </citation>
    <scope>NUCLEOTIDE SEQUENCE [LARGE SCALE GENOMIC DNA]</scope>
</reference>
<dbReference type="Proteomes" id="UP000204143">
    <property type="component" value="Segment"/>
</dbReference>
<evidence type="ECO:0000313" key="3">
    <source>
        <dbReference type="Proteomes" id="UP000204143"/>
    </source>
</evidence>
<protein>
    <submittedName>
        <fullName evidence="2">Uncharacterized protein</fullName>
    </submittedName>
</protein>
<evidence type="ECO:0000313" key="2">
    <source>
        <dbReference type="EMBL" id="AGM11844.1"/>
    </source>
</evidence>
<dbReference type="GeneID" id="16193689"/>
<keyword evidence="3" id="KW-1185">Reference proteome</keyword>
<sequence length="397" mass="43701">MAKPQTRIGFRSIGQPSDTTDFEPWMNSLTTADVEDADTLQDVVQHLDASYDIEGRPVQYVEGGGDQAYAVTAPDTEAAGEAEATGYQALVNPAWEGAENSDSRPQNTPVWHIATDEYSPVSPMDKYGPGLAALRGNGTETEAVFGEARLYRNGGEMHLDMWLPGVTVTLAGDEYVIGIQTGYDYFGGTALYAEIVAARKETGTQMRGITDKRRRSHRGQASQDVADWWRVMLEQAEAATDGLRKTVAEAQEYTVDFTALPITSEQYLLALFDGTQSYAELADERLAGGTTPDECSAWALYSAMAETLTEDFDGKDESAALRKYLRGANEQLFSPPAAERTVAGWLEDWDDLDGQQDLTGEQIQAELRDHRMGLDSAVKQYQDTKRTLKRMLDEIEG</sequence>
<name>R4T7T7_9CAUD</name>
<dbReference type="KEGG" id="vg:16193689"/>
<dbReference type="OrthoDB" id="23510at10239"/>
<evidence type="ECO:0000256" key="1">
    <source>
        <dbReference type="SAM" id="MobiDB-lite"/>
    </source>
</evidence>
<organism evidence="2 3">
    <name type="scientific">Haloarcula californiae tailed virus 2</name>
    <dbReference type="NCBI Taxonomy" id="1273747"/>
    <lineage>
        <taxon>Viruses</taxon>
        <taxon>Duplodnaviria</taxon>
        <taxon>Heunggongvirae</taxon>
        <taxon>Uroviricota</taxon>
        <taxon>Caudoviricetes</taxon>
        <taxon>Saparoviridae</taxon>
        <taxon>Samsavirus</taxon>
        <taxon>Samsavirus crystalli</taxon>
        <taxon>Samsavirus HCTV2</taxon>
    </lineage>
</organism>
<dbReference type="RefSeq" id="YP_008058437.1">
    <property type="nucleotide sequence ID" value="NC_021319.1"/>
</dbReference>
<gene>
    <name evidence="2" type="primary">75</name>
    <name evidence="2" type="ORF">HCTV2_75</name>
</gene>
<dbReference type="EMBL" id="KC292028">
    <property type="protein sequence ID" value="AGM11844.1"/>
    <property type="molecule type" value="Genomic_DNA"/>
</dbReference>